<keyword evidence="4" id="KW-1185">Reference proteome</keyword>
<feature type="signal peptide" evidence="2">
    <location>
        <begin position="1"/>
        <end position="18"/>
    </location>
</feature>
<dbReference type="EMBL" id="QVQW01000039">
    <property type="protein sequence ID" value="RKU43727.1"/>
    <property type="molecule type" value="Genomic_DNA"/>
</dbReference>
<name>A0A420Y7B4_9PEZI</name>
<dbReference type="Proteomes" id="UP000275385">
    <property type="component" value="Unassembled WGS sequence"/>
</dbReference>
<evidence type="ECO:0000256" key="2">
    <source>
        <dbReference type="SAM" id="SignalP"/>
    </source>
</evidence>
<reference evidence="3 4" key="1">
    <citation type="submission" date="2018-08" db="EMBL/GenBank/DDBJ databases">
        <title>Draft genome of the lignicolous fungus Coniochaeta pulveracea.</title>
        <authorList>
            <person name="Borstlap C.J."/>
            <person name="De Witt R.N."/>
            <person name="Botha A."/>
            <person name="Volschenk H."/>
        </authorList>
    </citation>
    <scope>NUCLEOTIDE SEQUENCE [LARGE SCALE GENOMIC DNA]</scope>
    <source>
        <strain evidence="3 4">CAB683</strain>
    </source>
</reference>
<gene>
    <name evidence="3" type="ORF">DL546_004871</name>
</gene>
<proteinExistence type="predicted"/>
<sequence>MYTKIFAVIALLTGQGLATTSLSPLAKRACGETADRVCFGINGGTSQNIDKDDIAYAAGYLRYLADTNGQNPLWTMPPEFDCGEWSLPIADAGTVLVLTKHIKPRTNSSYSYYDLSRTIDGGENATPAQLAASLLGACGSNGGMMGVTVDANDPAYQTAAYKASGAKHQDMIIKLMINAAMPVAPETNSDELPTLEALRAAHQPVKLTVEARRLHWTLTGGLETAIQVMPNTDLEPRVPLQPYLASDGTLAPISQAPLTEPKISSVNVHVQQLEDWEDAWLDYHRDHGEPGPHNEGNEENILFGKMDDYDPDSDEEADPEYGTHLLRCCGADRPRRKNASLTVSGTGGEAGFVTVHDYVGPVHPWLMALRGDISVAGGNLLDNVPLDEATTLQVVWLGPETLDVVPKEEWMRREHGQSGVDVVGVRVDGSLILESAHE</sequence>
<feature type="chain" id="PRO_5019479782" evidence="2">
    <location>
        <begin position="19"/>
        <end position="438"/>
    </location>
</feature>
<feature type="region of interest" description="Disordered" evidence="1">
    <location>
        <begin position="285"/>
        <end position="318"/>
    </location>
</feature>
<evidence type="ECO:0000256" key="1">
    <source>
        <dbReference type="SAM" id="MobiDB-lite"/>
    </source>
</evidence>
<evidence type="ECO:0000313" key="3">
    <source>
        <dbReference type="EMBL" id="RKU43727.1"/>
    </source>
</evidence>
<dbReference type="OrthoDB" id="3689965at2759"/>
<accession>A0A420Y7B4</accession>
<evidence type="ECO:0000313" key="4">
    <source>
        <dbReference type="Proteomes" id="UP000275385"/>
    </source>
</evidence>
<dbReference type="AlphaFoldDB" id="A0A420Y7B4"/>
<feature type="compositionally biased region" description="Acidic residues" evidence="1">
    <location>
        <begin position="309"/>
        <end position="318"/>
    </location>
</feature>
<feature type="compositionally biased region" description="Basic and acidic residues" evidence="1">
    <location>
        <begin position="285"/>
        <end position="296"/>
    </location>
</feature>
<organism evidence="3 4">
    <name type="scientific">Coniochaeta pulveracea</name>
    <dbReference type="NCBI Taxonomy" id="177199"/>
    <lineage>
        <taxon>Eukaryota</taxon>
        <taxon>Fungi</taxon>
        <taxon>Dikarya</taxon>
        <taxon>Ascomycota</taxon>
        <taxon>Pezizomycotina</taxon>
        <taxon>Sordariomycetes</taxon>
        <taxon>Sordariomycetidae</taxon>
        <taxon>Coniochaetales</taxon>
        <taxon>Coniochaetaceae</taxon>
        <taxon>Coniochaeta</taxon>
    </lineage>
</organism>
<protein>
    <submittedName>
        <fullName evidence="3">Uncharacterized protein</fullName>
    </submittedName>
</protein>
<keyword evidence="2" id="KW-0732">Signal</keyword>
<comment type="caution">
    <text evidence="3">The sequence shown here is derived from an EMBL/GenBank/DDBJ whole genome shotgun (WGS) entry which is preliminary data.</text>
</comment>